<dbReference type="STRING" id="13333.W1NHX8"/>
<evidence type="ECO:0000256" key="1">
    <source>
        <dbReference type="ARBA" id="ARBA00004123"/>
    </source>
</evidence>
<evidence type="ECO:0000256" key="5">
    <source>
        <dbReference type="ARBA" id="ARBA00023242"/>
    </source>
</evidence>
<evidence type="ECO:0000313" key="7">
    <source>
        <dbReference type="EMBL" id="ERM95392.1"/>
    </source>
</evidence>
<dbReference type="GO" id="GO:0005634">
    <property type="term" value="C:nucleus"/>
    <property type="evidence" value="ECO:0007669"/>
    <property type="project" value="UniProtKB-SubCell"/>
</dbReference>
<evidence type="ECO:0000259" key="6">
    <source>
        <dbReference type="Pfam" id="PF07227"/>
    </source>
</evidence>
<dbReference type="Gramene" id="ERM95392">
    <property type="protein sequence ID" value="ERM95392"/>
    <property type="gene ID" value="AMTR_s00008p00223050"/>
</dbReference>
<keyword evidence="4" id="KW-0862">Zinc</keyword>
<dbReference type="EMBL" id="KI397486">
    <property type="protein sequence ID" value="ERM95392.1"/>
    <property type="molecule type" value="Genomic_DNA"/>
</dbReference>
<gene>
    <name evidence="7" type="ORF">AMTR_s00008p00223050</name>
</gene>
<reference evidence="8" key="1">
    <citation type="journal article" date="2013" name="Science">
        <title>The Amborella genome and the evolution of flowering plants.</title>
        <authorList>
            <consortium name="Amborella Genome Project"/>
        </authorList>
    </citation>
    <scope>NUCLEOTIDE SEQUENCE [LARGE SCALE GENOMIC DNA]</scope>
</reference>
<dbReference type="Proteomes" id="UP000017836">
    <property type="component" value="Unassembled WGS sequence"/>
</dbReference>
<protein>
    <recommendedName>
        <fullName evidence="6">Oberon-like PHD finger domain-containing protein</fullName>
    </recommendedName>
</protein>
<comment type="subcellular location">
    <subcellularLocation>
        <location evidence="1">Nucleus</location>
    </subcellularLocation>
</comment>
<evidence type="ECO:0000313" key="8">
    <source>
        <dbReference type="Proteomes" id="UP000017836"/>
    </source>
</evidence>
<dbReference type="PRINTS" id="PR01544">
    <property type="entry name" value="ARATH130DUF"/>
</dbReference>
<dbReference type="HOGENOM" id="CLU_1770543_0_0_1"/>
<accession>W1NHX8</accession>
<keyword evidence="5" id="KW-0539">Nucleus</keyword>
<dbReference type="AlphaFoldDB" id="W1NHX8"/>
<dbReference type="InterPro" id="IPR004082">
    <property type="entry name" value="OBERON"/>
</dbReference>
<feature type="domain" description="Oberon-like PHD finger" evidence="6">
    <location>
        <begin position="32"/>
        <end position="146"/>
    </location>
</feature>
<keyword evidence="3" id="KW-0863">Zinc-finger</keyword>
<dbReference type="Pfam" id="PF07227">
    <property type="entry name" value="PHD_Oberon"/>
    <property type="match status" value="1"/>
</dbReference>
<keyword evidence="8" id="KW-1185">Reference proteome</keyword>
<dbReference type="OMA" id="RTIEMQF"/>
<name>W1NHX8_AMBTC</name>
<dbReference type="InterPro" id="IPR032881">
    <property type="entry name" value="Oberon-like_PHD"/>
</dbReference>
<sequence length="147" mass="16493">MVTLKTGISDYLFRKNRFPTSEVVEVFLFSRCKNPTCSSVLPVEDCDCKICANKGFCSACMCQICLKFDYASNTCSWVGCNVCSHWCHADCGIQMQYIKPGPSLKESSGTTEMQFYCLGCGHTSEMFGFVKEVFLCVAREWGFEVLV</sequence>
<dbReference type="GO" id="GO:0008270">
    <property type="term" value="F:zinc ion binding"/>
    <property type="evidence" value="ECO:0007669"/>
    <property type="project" value="UniProtKB-KW"/>
</dbReference>
<dbReference type="InterPro" id="IPR047578">
    <property type="entry name" value="OBE1-like_PHD"/>
</dbReference>
<keyword evidence="2" id="KW-0479">Metal-binding</keyword>
<dbReference type="eggNOG" id="ENOG502QPTA">
    <property type="taxonomic scope" value="Eukaryota"/>
</dbReference>
<dbReference type="PANTHER" id="PTHR21736:SF38">
    <property type="entry name" value="PROTEIN OBERON 3"/>
    <property type="match status" value="1"/>
</dbReference>
<evidence type="ECO:0000256" key="2">
    <source>
        <dbReference type="ARBA" id="ARBA00022723"/>
    </source>
</evidence>
<evidence type="ECO:0000256" key="4">
    <source>
        <dbReference type="ARBA" id="ARBA00022833"/>
    </source>
</evidence>
<proteinExistence type="predicted"/>
<evidence type="ECO:0000256" key="3">
    <source>
        <dbReference type="ARBA" id="ARBA00022771"/>
    </source>
</evidence>
<organism evidence="7 8">
    <name type="scientific">Amborella trichopoda</name>
    <dbReference type="NCBI Taxonomy" id="13333"/>
    <lineage>
        <taxon>Eukaryota</taxon>
        <taxon>Viridiplantae</taxon>
        <taxon>Streptophyta</taxon>
        <taxon>Embryophyta</taxon>
        <taxon>Tracheophyta</taxon>
        <taxon>Spermatophyta</taxon>
        <taxon>Magnoliopsida</taxon>
        <taxon>Amborellales</taxon>
        <taxon>Amborellaceae</taxon>
        <taxon>Amborella</taxon>
    </lineage>
</organism>
<dbReference type="CDD" id="cd15612">
    <property type="entry name" value="PHD_OBE1_like"/>
    <property type="match status" value="1"/>
</dbReference>
<dbReference type="PANTHER" id="PTHR21736">
    <property type="entry name" value="VERNALIZATION-INSENSITIVE PROTEIN 3"/>
    <property type="match status" value="1"/>
</dbReference>